<dbReference type="Pfam" id="PF04616">
    <property type="entry name" value="Glyco_hydro_43"/>
    <property type="match status" value="1"/>
</dbReference>
<evidence type="ECO:0000256" key="1">
    <source>
        <dbReference type="ARBA" id="ARBA00009865"/>
    </source>
</evidence>
<dbReference type="HOGENOM" id="CLU_016508_2_0_1"/>
<evidence type="ECO:0000313" key="9">
    <source>
        <dbReference type="EMBL" id="KIN03212.1"/>
    </source>
</evidence>
<dbReference type="InterPro" id="IPR013320">
    <property type="entry name" value="ConA-like_dom_sf"/>
</dbReference>
<evidence type="ECO:0000256" key="7">
    <source>
        <dbReference type="SAM" id="SignalP"/>
    </source>
</evidence>
<dbReference type="Pfam" id="PF17851">
    <property type="entry name" value="GH43_C2"/>
    <property type="match status" value="1"/>
</dbReference>
<dbReference type="InParanoid" id="A0A0C3HLL2"/>
<dbReference type="GO" id="GO:0004553">
    <property type="term" value="F:hydrolase activity, hydrolyzing O-glycosyl compounds"/>
    <property type="evidence" value="ECO:0007669"/>
    <property type="project" value="InterPro"/>
</dbReference>
<protein>
    <submittedName>
        <fullName evidence="9">Glycoside hydrolase family 43 protein</fullName>
    </submittedName>
</protein>
<reference evidence="9 10" key="1">
    <citation type="submission" date="2014-04" db="EMBL/GenBank/DDBJ databases">
        <authorList>
            <consortium name="DOE Joint Genome Institute"/>
            <person name="Kuo A."/>
            <person name="Martino E."/>
            <person name="Perotto S."/>
            <person name="Kohler A."/>
            <person name="Nagy L.G."/>
            <person name="Floudas D."/>
            <person name="Copeland A."/>
            <person name="Barry K.W."/>
            <person name="Cichocki N."/>
            <person name="Veneault-Fourrey C."/>
            <person name="LaButti K."/>
            <person name="Lindquist E.A."/>
            <person name="Lipzen A."/>
            <person name="Lundell T."/>
            <person name="Morin E."/>
            <person name="Murat C."/>
            <person name="Sun H."/>
            <person name="Tunlid A."/>
            <person name="Henrissat B."/>
            <person name="Grigoriev I.V."/>
            <person name="Hibbett D.S."/>
            <person name="Martin F."/>
            <person name="Nordberg H.P."/>
            <person name="Cantor M.N."/>
            <person name="Hua S.X."/>
        </authorList>
    </citation>
    <scope>NUCLEOTIDE SEQUENCE [LARGE SCALE GENOMIC DNA]</scope>
    <source>
        <strain evidence="9 10">Zn</strain>
    </source>
</reference>
<name>A0A0C3HLL2_OIDMZ</name>
<feature type="active site" description="Proton donor" evidence="4">
    <location>
        <position position="205"/>
    </location>
</feature>
<feature type="signal peptide" evidence="7">
    <location>
        <begin position="1"/>
        <end position="24"/>
    </location>
</feature>
<dbReference type="Gene3D" id="2.115.10.20">
    <property type="entry name" value="Glycosyl hydrolase domain, family 43"/>
    <property type="match status" value="1"/>
</dbReference>
<evidence type="ECO:0000313" key="10">
    <source>
        <dbReference type="Proteomes" id="UP000054321"/>
    </source>
</evidence>
<keyword evidence="2 6" id="KW-0378">Hydrolase</keyword>
<evidence type="ECO:0000256" key="2">
    <source>
        <dbReference type="ARBA" id="ARBA00022801"/>
    </source>
</evidence>
<feature type="chain" id="PRO_5002174861" evidence="7">
    <location>
        <begin position="25"/>
        <end position="541"/>
    </location>
</feature>
<dbReference type="SUPFAM" id="SSF49899">
    <property type="entry name" value="Concanavalin A-like lectins/glucanases"/>
    <property type="match status" value="1"/>
</dbReference>
<evidence type="ECO:0000256" key="3">
    <source>
        <dbReference type="ARBA" id="ARBA00023295"/>
    </source>
</evidence>
<dbReference type="CDD" id="cd18617">
    <property type="entry name" value="GH43_XynB-like"/>
    <property type="match status" value="1"/>
</dbReference>
<keyword evidence="7" id="KW-0732">Signal</keyword>
<organism evidence="9 10">
    <name type="scientific">Oidiodendron maius (strain Zn)</name>
    <dbReference type="NCBI Taxonomy" id="913774"/>
    <lineage>
        <taxon>Eukaryota</taxon>
        <taxon>Fungi</taxon>
        <taxon>Dikarya</taxon>
        <taxon>Ascomycota</taxon>
        <taxon>Pezizomycotina</taxon>
        <taxon>Leotiomycetes</taxon>
        <taxon>Leotiomycetes incertae sedis</taxon>
        <taxon>Myxotrichaceae</taxon>
        <taxon>Oidiodendron</taxon>
    </lineage>
</organism>
<dbReference type="PANTHER" id="PTHR42812">
    <property type="entry name" value="BETA-XYLOSIDASE"/>
    <property type="match status" value="1"/>
</dbReference>
<proteinExistence type="inferred from homology"/>
<comment type="similarity">
    <text evidence="1 6">Belongs to the glycosyl hydrolase 43 family.</text>
</comment>
<evidence type="ECO:0000259" key="8">
    <source>
        <dbReference type="Pfam" id="PF17851"/>
    </source>
</evidence>
<feature type="active site" description="Proton acceptor" evidence="4">
    <location>
        <position position="36"/>
    </location>
</feature>
<dbReference type="EMBL" id="KN832874">
    <property type="protein sequence ID" value="KIN03212.1"/>
    <property type="molecule type" value="Genomic_DNA"/>
</dbReference>
<dbReference type="AlphaFoldDB" id="A0A0C3HLL2"/>
<sequence>MMLNINLSWSALLVILVSCFTASGYINPILPGANPDPSILRVGRDYWLVVSSFEFTPGIPIYHSIDLINWTLHSHALTRPSQLSMYMVPQSLGVWASTLRYHNGRYYISSEKLDNYPTTYPRGFYVWSDNIASGVWSDPVYFDNPGFDADLFWDDDGTVYLSNTRAIVFNGPHAVSSYISKIDLATGNTLTRPEVLVNSTVPWIEGTHIYKLNGTYYLFTAAGGTQTNTHQEQAFRSSVGPTGPWEPCPWNPIAHNPNGVAVQNTGHADIVQAPDGNWWAVLLARRNQGKFAQLGRETYLVPVTWQDGWPVFNNYQPIAEVMPGLYNITRPKLWIDNFDQRGSSELDIGWYTVRTPYKSRYSLRERPGYLRIYGNYMNLTEVASPAVYLRKQTDFNATWSTSLEYYPGEQDVGEAGAVLWLTEQYNQAIGVRSCDSDPANRCIVTTTNTGANLTFIENLVQIPNNGSVQLYIKAETDQYSLGYSVGNNSTATPTYLISFPNSLIPQSLSYSGYYFGLYSTGRSVPNLVPADFAYARVDVAN</sequence>
<dbReference type="SUPFAM" id="SSF75005">
    <property type="entry name" value="Arabinanase/levansucrase/invertase"/>
    <property type="match status" value="1"/>
</dbReference>
<keyword evidence="3 6" id="KW-0326">Glycosidase</keyword>
<feature type="site" description="Important for catalytic activity, responsible for pKa modulation of the active site Glu and correct orientation of both the proton donor and substrate" evidence="5">
    <location>
        <position position="148"/>
    </location>
</feature>
<evidence type="ECO:0000256" key="4">
    <source>
        <dbReference type="PIRSR" id="PIRSR606710-1"/>
    </source>
</evidence>
<dbReference type="Gene3D" id="2.60.120.200">
    <property type="match status" value="1"/>
</dbReference>
<evidence type="ECO:0000256" key="6">
    <source>
        <dbReference type="RuleBase" id="RU361187"/>
    </source>
</evidence>
<dbReference type="InterPro" id="IPR041542">
    <property type="entry name" value="GH43_C2"/>
</dbReference>
<reference evidence="10" key="2">
    <citation type="submission" date="2015-01" db="EMBL/GenBank/DDBJ databases">
        <title>Evolutionary Origins and Diversification of the Mycorrhizal Mutualists.</title>
        <authorList>
            <consortium name="DOE Joint Genome Institute"/>
            <consortium name="Mycorrhizal Genomics Consortium"/>
            <person name="Kohler A."/>
            <person name="Kuo A."/>
            <person name="Nagy L.G."/>
            <person name="Floudas D."/>
            <person name="Copeland A."/>
            <person name="Barry K.W."/>
            <person name="Cichocki N."/>
            <person name="Veneault-Fourrey C."/>
            <person name="LaButti K."/>
            <person name="Lindquist E.A."/>
            <person name="Lipzen A."/>
            <person name="Lundell T."/>
            <person name="Morin E."/>
            <person name="Murat C."/>
            <person name="Riley R."/>
            <person name="Ohm R."/>
            <person name="Sun H."/>
            <person name="Tunlid A."/>
            <person name="Henrissat B."/>
            <person name="Grigoriev I.V."/>
            <person name="Hibbett D.S."/>
            <person name="Martin F."/>
        </authorList>
    </citation>
    <scope>NUCLEOTIDE SEQUENCE [LARGE SCALE GENOMIC DNA]</scope>
    <source>
        <strain evidence="10">Zn</strain>
    </source>
</reference>
<dbReference type="GO" id="GO:0005975">
    <property type="term" value="P:carbohydrate metabolic process"/>
    <property type="evidence" value="ECO:0007669"/>
    <property type="project" value="InterPro"/>
</dbReference>
<dbReference type="InterPro" id="IPR023296">
    <property type="entry name" value="Glyco_hydro_beta-prop_sf"/>
</dbReference>
<dbReference type="Proteomes" id="UP000054321">
    <property type="component" value="Unassembled WGS sequence"/>
</dbReference>
<dbReference type="PANTHER" id="PTHR42812:SF16">
    <property type="entry name" value="HYDROLASE, PUTATIVE (AFU_ORTHOLOGUE AFUA_7G06110)-RELATED"/>
    <property type="match status" value="1"/>
</dbReference>
<accession>A0A0C3HLL2</accession>
<dbReference type="OrthoDB" id="2139957at2759"/>
<dbReference type="InterPro" id="IPR006710">
    <property type="entry name" value="Glyco_hydro_43"/>
</dbReference>
<evidence type="ECO:0000256" key="5">
    <source>
        <dbReference type="PIRSR" id="PIRSR606710-2"/>
    </source>
</evidence>
<dbReference type="STRING" id="913774.A0A0C3HLL2"/>
<dbReference type="InterPro" id="IPR051795">
    <property type="entry name" value="Glycosyl_Hydrlase_43"/>
</dbReference>
<gene>
    <name evidence="9" type="ORF">OIDMADRAFT_178868</name>
</gene>
<keyword evidence="10" id="KW-1185">Reference proteome</keyword>
<feature type="domain" description="Beta-xylosidase C-terminal Concanavalin A-like" evidence="8">
    <location>
        <begin position="336"/>
        <end position="537"/>
    </location>
</feature>